<dbReference type="Proteomes" id="UP001521785">
    <property type="component" value="Unassembled WGS sequence"/>
</dbReference>
<feature type="compositionally biased region" description="Low complexity" evidence="1">
    <location>
        <begin position="287"/>
        <end position="302"/>
    </location>
</feature>
<proteinExistence type="predicted"/>
<name>A0ABR3S710_9PLEO</name>
<reference evidence="2 3" key="1">
    <citation type="submission" date="2024-02" db="EMBL/GenBank/DDBJ databases">
        <title>De novo assembly and annotation of 12 fungi associated with fruit tree decline syndrome in Ontario, Canada.</title>
        <authorList>
            <person name="Sulman M."/>
            <person name="Ellouze W."/>
            <person name="Ilyukhin E."/>
        </authorList>
    </citation>
    <scope>NUCLEOTIDE SEQUENCE [LARGE SCALE GENOMIC DNA]</scope>
    <source>
        <strain evidence="2 3">M42-189</strain>
    </source>
</reference>
<dbReference type="EMBL" id="JAKJXO020000001">
    <property type="protein sequence ID" value="KAL1612489.1"/>
    <property type="molecule type" value="Genomic_DNA"/>
</dbReference>
<organism evidence="2 3">
    <name type="scientific">Paraconiothyrium brasiliense</name>
    <dbReference type="NCBI Taxonomy" id="300254"/>
    <lineage>
        <taxon>Eukaryota</taxon>
        <taxon>Fungi</taxon>
        <taxon>Dikarya</taxon>
        <taxon>Ascomycota</taxon>
        <taxon>Pezizomycotina</taxon>
        <taxon>Dothideomycetes</taxon>
        <taxon>Pleosporomycetidae</taxon>
        <taxon>Pleosporales</taxon>
        <taxon>Massarineae</taxon>
        <taxon>Didymosphaeriaceae</taxon>
        <taxon>Paraconiothyrium</taxon>
    </lineage>
</organism>
<evidence type="ECO:0000313" key="2">
    <source>
        <dbReference type="EMBL" id="KAL1612489.1"/>
    </source>
</evidence>
<protein>
    <submittedName>
        <fullName evidence="2">Uncharacterized protein</fullName>
    </submittedName>
</protein>
<accession>A0ABR3S710</accession>
<feature type="region of interest" description="Disordered" evidence="1">
    <location>
        <begin position="381"/>
        <end position="456"/>
    </location>
</feature>
<evidence type="ECO:0000313" key="3">
    <source>
        <dbReference type="Proteomes" id="UP001521785"/>
    </source>
</evidence>
<feature type="region of interest" description="Disordered" evidence="1">
    <location>
        <begin position="1"/>
        <end position="35"/>
    </location>
</feature>
<evidence type="ECO:0000256" key="1">
    <source>
        <dbReference type="SAM" id="MobiDB-lite"/>
    </source>
</evidence>
<feature type="compositionally biased region" description="Basic and acidic residues" evidence="1">
    <location>
        <begin position="248"/>
        <end position="264"/>
    </location>
</feature>
<sequence length="502" mass="55548">MRWMPSEEELARISRKTEDNREERGEIPTRGVRGGLGVGEETVVHMRGGGIQEFFGLKRPNDTKSLPQRPEIIRRPSDAFDRTGRPSEAAINPGTQCFEGQQATLVRPQNSQLLRVQQMKKLAPPSLFSNEGLSEMADSGKTASIVPEGSIASFYVGSQTRPATLHASSDSRDSRVSLSYFPSPPPLVAGDHNEPFPEKPPTTGSDQSESTICYWSPTVEISATELQRQWNSGSPALNPLRSETNGVRTDKDPTNERRGEENRTVRKLRSPLQSPIPDARDRSQVESHSSPSNQSGSQSPPSEYLQDPQITFVGTPTRGDLGRSIEGSLRKHRRTLGQSQVANPPQHPTAEQTGRPYLFPPSSALSSDIALPPDIREATETMNAEPSNRSVWQGGGHLSIAPEDSASEAGVRAQLRGQTGSKQHRGREAKLFPGEALTEVGEGHETEEEAKEKSEARFRDEVRKAWSSYQTRMRMINEDMGKTPNEKERVRRHGRRQALSFH</sequence>
<feature type="compositionally biased region" description="Basic and acidic residues" evidence="1">
    <location>
        <begin position="9"/>
        <end position="27"/>
    </location>
</feature>
<feature type="compositionally biased region" description="Basic and acidic residues" evidence="1">
    <location>
        <begin position="74"/>
        <end position="85"/>
    </location>
</feature>
<feature type="region of interest" description="Disordered" evidence="1">
    <location>
        <begin position="74"/>
        <end position="93"/>
    </location>
</feature>
<comment type="caution">
    <text evidence="2">The sequence shown here is derived from an EMBL/GenBank/DDBJ whole genome shotgun (WGS) entry which is preliminary data.</text>
</comment>
<feature type="compositionally biased region" description="Basic and acidic residues" evidence="1">
    <location>
        <begin position="475"/>
        <end position="489"/>
    </location>
</feature>
<gene>
    <name evidence="2" type="ORF">SLS60_000716</name>
</gene>
<keyword evidence="3" id="KW-1185">Reference proteome</keyword>
<feature type="compositionally biased region" description="Polar residues" evidence="1">
    <location>
        <begin position="381"/>
        <end position="391"/>
    </location>
</feature>
<feature type="compositionally biased region" description="Polar residues" evidence="1">
    <location>
        <begin position="202"/>
        <end position="247"/>
    </location>
</feature>
<feature type="region of interest" description="Disordered" evidence="1">
    <location>
        <begin position="162"/>
        <end position="369"/>
    </location>
</feature>
<feature type="region of interest" description="Disordered" evidence="1">
    <location>
        <begin position="473"/>
        <end position="502"/>
    </location>
</feature>